<reference evidence="2 3" key="1">
    <citation type="journal article" date="2023" name="Sci. Data">
        <title>Genome assembly of the Korean intertidal mud-creeper Batillaria attramentaria.</title>
        <authorList>
            <person name="Patra A.K."/>
            <person name="Ho P.T."/>
            <person name="Jun S."/>
            <person name="Lee S.J."/>
            <person name="Kim Y."/>
            <person name="Won Y.J."/>
        </authorList>
    </citation>
    <scope>NUCLEOTIDE SEQUENCE [LARGE SCALE GENOMIC DNA]</scope>
    <source>
        <strain evidence="2">Wonlab-2016</strain>
    </source>
</reference>
<name>A0ABD0LHW5_9CAEN</name>
<evidence type="ECO:0000313" key="3">
    <source>
        <dbReference type="Proteomes" id="UP001519460"/>
    </source>
</evidence>
<accession>A0ABD0LHW5</accession>
<organism evidence="2 3">
    <name type="scientific">Batillaria attramentaria</name>
    <dbReference type="NCBI Taxonomy" id="370345"/>
    <lineage>
        <taxon>Eukaryota</taxon>
        <taxon>Metazoa</taxon>
        <taxon>Spiralia</taxon>
        <taxon>Lophotrochozoa</taxon>
        <taxon>Mollusca</taxon>
        <taxon>Gastropoda</taxon>
        <taxon>Caenogastropoda</taxon>
        <taxon>Sorbeoconcha</taxon>
        <taxon>Cerithioidea</taxon>
        <taxon>Batillariidae</taxon>
        <taxon>Batillaria</taxon>
    </lineage>
</organism>
<dbReference type="AlphaFoldDB" id="A0ABD0LHW5"/>
<evidence type="ECO:0000256" key="1">
    <source>
        <dbReference type="SAM" id="MobiDB-lite"/>
    </source>
</evidence>
<evidence type="ECO:0000313" key="2">
    <source>
        <dbReference type="EMBL" id="KAK7498811.1"/>
    </source>
</evidence>
<keyword evidence="3" id="KW-1185">Reference proteome</keyword>
<dbReference type="EMBL" id="JACVVK020000048">
    <property type="protein sequence ID" value="KAK7498811.1"/>
    <property type="molecule type" value="Genomic_DNA"/>
</dbReference>
<feature type="compositionally biased region" description="Basic and acidic residues" evidence="1">
    <location>
        <begin position="179"/>
        <end position="192"/>
    </location>
</feature>
<protein>
    <submittedName>
        <fullName evidence="2">Uncharacterized protein</fullName>
    </submittedName>
</protein>
<feature type="region of interest" description="Disordered" evidence="1">
    <location>
        <begin position="150"/>
        <end position="218"/>
    </location>
</feature>
<dbReference type="Proteomes" id="UP001519460">
    <property type="component" value="Unassembled WGS sequence"/>
</dbReference>
<sequence length="218" mass="24893">MDTLKEMEDKYTKPAIKVINSLRLSPQPNTFFPQGHNLHTRRSPAGMIHMWGGPHLVQNWVRLKRLLGISRNETTRSNGEANSGRANPWLFREDARFRISDGFLHPVRKSPRHAHRTCTTVVQNISRRTSSMPATKIRLTRGPVVVTLPPERSKRKEKNKRGRDFTLGVQESSRRQMFRLRDTAKPGRDRSHNKTLQNGVTGVGSEQKPKQATATSVF</sequence>
<comment type="caution">
    <text evidence="2">The sequence shown here is derived from an EMBL/GenBank/DDBJ whole genome shotgun (WGS) entry which is preliminary data.</text>
</comment>
<proteinExistence type="predicted"/>
<gene>
    <name evidence="2" type="ORF">BaRGS_00009903</name>
</gene>